<evidence type="ECO:0000313" key="5">
    <source>
        <dbReference type="Proteomes" id="UP001049176"/>
    </source>
</evidence>
<evidence type="ECO:0000256" key="2">
    <source>
        <dbReference type="SAM" id="MobiDB-lite"/>
    </source>
</evidence>
<evidence type="ECO:0000259" key="3">
    <source>
        <dbReference type="PROSITE" id="PS50966"/>
    </source>
</evidence>
<reference evidence="4" key="1">
    <citation type="journal article" date="2021" name="Genome Biol. Evol.">
        <title>The assembled and annotated genome of the fairy-ring fungus Marasmius oreades.</title>
        <authorList>
            <person name="Hiltunen M."/>
            <person name="Ament-Velasquez S.L."/>
            <person name="Johannesson H."/>
        </authorList>
    </citation>
    <scope>NUCLEOTIDE SEQUENCE</scope>
    <source>
        <strain evidence="4">03SP1</strain>
    </source>
</reference>
<dbReference type="Proteomes" id="UP001049176">
    <property type="component" value="Chromosome 11"/>
</dbReference>
<dbReference type="EMBL" id="CM032191">
    <property type="protein sequence ID" value="KAG7085883.1"/>
    <property type="molecule type" value="Genomic_DNA"/>
</dbReference>
<protein>
    <recommendedName>
        <fullName evidence="3">SWIM-type domain-containing protein</fullName>
    </recommendedName>
</protein>
<organism evidence="4 5">
    <name type="scientific">Marasmius oreades</name>
    <name type="common">fairy-ring Marasmius</name>
    <dbReference type="NCBI Taxonomy" id="181124"/>
    <lineage>
        <taxon>Eukaryota</taxon>
        <taxon>Fungi</taxon>
        <taxon>Dikarya</taxon>
        <taxon>Basidiomycota</taxon>
        <taxon>Agaricomycotina</taxon>
        <taxon>Agaricomycetes</taxon>
        <taxon>Agaricomycetidae</taxon>
        <taxon>Agaricales</taxon>
        <taxon>Marasmiineae</taxon>
        <taxon>Marasmiaceae</taxon>
        <taxon>Marasmius</taxon>
    </lineage>
</organism>
<sequence length="914" mass="105806">MSRVCSPGKCNAIIPEEDNYKQCTKCRAKDKERKRIQREKKQKAADSSVVMQSRDLPVLIRQPETIHEGDESDSDHSDESTVRRYANAEEMFTSLRKQSRQSEIDFHGEYTLPADPMVTNKERVQFTMREAWRITGFRFTVHAHRKLQHGHKLKAWCSQDKAHKKACKPSTEENVKHRDHVGMRRFDCRSRLLASCKDLKKGSLTVKLVSLRIQHHEKHVPYYDVSMPEGASQIIRESVEWCTPSSLVAKIQASYPNVTSAQIYHAWAVMSEELWKKDPKQVESAQKVLDEHRDVVDFFQVTTEPGVEQICWGLKLIAQRLTVKNVIVEIAIDATFNTNAMHLELYCVMAEFDNAGFPLSYCLLSTTKATARQKRIEALERWAVHLRDAYHIKPDFINVDKDLGEIGMVERVWPDGRIQICGWHMNKAVKERISKAKLSTTPYKSFEAHQLFPFIDISFVPPGCADPGEQEGGREGGGRDTILDEPDEKAGKPDPNMLFIHLPSKQKPIREMSPRPQLTHPPLTIKIPAPKPAQVETGESSSQPAQVMETTKRIFCPAELRELVITRVQEHRNAHPLLPGKCHPSPEGIYSWAVNKMYHFCEGYDLRELWAYLWENWYRPARWKLWAWSAAPEIPRLNTTMIMESHWSRIKKGFLRHFSKPRLDLLAWILIAKLAPSYYRKLDVLLGDIGRYRMLCAWRNSFKKAWRRCEEKHIPEPTGTFEYRTNVRRWVCTCPALAGSRFLICKHLVQGVKSVPPEFFLEVTRNRTAPIWSHPSLVPLENGPDTEIPEASIEDTEIPVEMNFGSEDGNNTDDEEDYLLEAEQRLMNDATYQERMTHIIQSMRDFADGLEYQLPFRDERFLSRLESQGKGFLNFMSTCLEKERRENSSRTQNPGTWDPHFSSAMFYRSRHSET</sequence>
<evidence type="ECO:0000256" key="1">
    <source>
        <dbReference type="PROSITE-ProRule" id="PRU00325"/>
    </source>
</evidence>
<dbReference type="RefSeq" id="XP_043002354.1">
    <property type="nucleotide sequence ID" value="XM_043160398.1"/>
</dbReference>
<gene>
    <name evidence="4" type="ORF">E1B28_003417</name>
</gene>
<dbReference type="KEGG" id="more:E1B28_003417"/>
<accession>A0A9P7RMI4</accession>
<dbReference type="PROSITE" id="PS50966">
    <property type="entry name" value="ZF_SWIM"/>
    <property type="match status" value="1"/>
</dbReference>
<feature type="compositionally biased region" description="Basic and acidic residues" evidence="2">
    <location>
        <begin position="471"/>
        <end position="492"/>
    </location>
</feature>
<dbReference type="Pfam" id="PF10551">
    <property type="entry name" value="MULE"/>
    <property type="match status" value="1"/>
</dbReference>
<evidence type="ECO:0000313" key="4">
    <source>
        <dbReference type="EMBL" id="KAG7085883.1"/>
    </source>
</evidence>
<name>A0A9P7RMI4_9AGAR</name>
<feature type="region of interest" description="Disordered" evidence="2">
    <location>
        <begin position="463"/>
        <end position="496"/>
    </location>
</feature>
<feature type="region of interest" description="Disordered" evidence="2">
    <location>
        <begin position="61"/>
        <end position="80"/>
    </location>
</feature>
<keyword evidence="5" id="KW-1185">Reference proteome</keyword>
<comment type="caution">
    <text evidence="4">The sequence shown here is derived from an EMBL/GenBank/DDBJ whole genome shotgun (WGS) entry which is preliminary data.</text>
</comment>
<feature type="domain" description="SWIM-type" evidence="3">
    <location>
        <begin position="723"/>
        <end position="756"/>
    </location>
</feature>
<dbReference type="OrthoDB" id="3262412at2759"/>
<dbReference type="InterPro" id="IPR018289">
    <property type="entry name" value="MULE_transposase_dom"/>
</dbReference>
<proteinExistence type="predicted"/>
<dbReference type="AlphaFoldDB" id="A0A9P7RMI4"/>
<feature type="compositionally biased region" description="Basic and acidic residues" evidence="2">
    <location>
        <begin position="64"/>
        <end position="80"/>
    </location>
</feature>
<dbReference type="InterPro" id="IPR007527">
    <property type="entry name" value="Znf_SWIM"/>
</dbReference>
<dbReference type="GO" id="GO:0008270">
    <property type="term" value="F:zinc ion binding"/>
    <property type="evidence" value="ECO:0007669"/>
    <property type="project" value="UniProtKB-KW"/>
</dbReference>
<keyword evidence="1" id="KW-0863">Zinc-finger</keyword>
<feature type="region of interest" description="Disordered" evidence="2">
    <location>
        <begin position="24"/>
        <end position="50"/>
    </location>
</feature>
<feature type="region of interest" description="Disordered" evidence="2">
    <location>
        <begin position="883"/>
        <end position="902"/>
    </location>
</feature>
<dbReference type="GeneID" id="66072493"/>
<keyword evidence="1" id="KW-0862">Zinc</keyword>
<keyword evidence="1" id="KW-0479">Metal-binding</keyword>